<comment type="caution">
    <text evidence="2">The sequence shown here is derived from an EMBL/GenBank/DDBJ whole genome shotgun (WGS) entry which is preliminary data.</text>
</comment>
<evidence type="ECO:0000313" key="2">
    <source>
        <dbReference type="EMBL" id="TBU08564.1"/>
    </source>
</evidence>
<proteinExistence type="predicted"/>
<accession>A0A4Q9LK58</accession>
<reference evidence="2 3" key="1">
    <citation type="submission" date="2017-12" db="EMBL/GenBank/DDBJ databases">
        <authorList>
            <person name="Pombert J.-F."/>
            <person name="Haag K.L."/>
            <person name="Ebert D."/>
        </authorList>
    </citation>
    <scope>NUCLEOTIDE SEQUENCE [LARGE SCALE GENOMIC DNA]</scope>
    <source>
        <strain evidence="2">IL-BN-2</strain>
    </source>
</reference>
<feature type="non-terminal residue" evidence="2">
    <location>
        <position position="1"/>
    </location>
</feature>
<dbReference type="VEuPathDB" id="MicrosporidiaDB:CWI39_0165p0010"/>
<keyword evidence="1" id="KW-1133">Transmembrane helix</keyword>
<dbReference type="Proteomes" id="UP000293045">
    <property type="component" value="Unassembled WGS sequence"/>
</dbReference>
<keyword evidence="1" id="KW-0812">Transmembrane</keyword>
<gene>
    <name evidence="2" type="ORF">CWI39_0165p0010</name>
</gene>
<sequence length="576" mass="69037">LQNEFITENCCKNVKKNLYKLPKKSDPKLYVKIPLNINDIEKNTNGILSMRSNTLQTFTETIKKSNDINPAIKFLLNLFYYEIDSYDENYSAYIYFSLKHNLPRIDDSTKEIGFTIISSEFIYNIESFIRFNEHLNKNGVLKKKSNEIIHNIFSENIKKDGLVKIERNDSTNNRNYEVIFTKNIFKYWGIRELNENLSFIGHFCFYSVIEEFCMRNIKLQQKETEPFDNFVKFLKIIISNVFDKLFLETDDFNEILLISKTPFILNKYTLKNINLGLKFEITPFILEIQGLKDDFNKKYLLNQKNPKQMQNNKKSFILLKDTLNTFEMYSKTEKNNLLFIWYAIYSLLNEKYHKNELWMSSLLMASILISHKNIKEIKLENIEDIKINSEEIFKILRTNEIYFISEYNNFVKELENNFQNKLNTLYSIILENAARGPKIADVNRICKNLVILNSENTMIFHKFCEENIDTKIFLYLENIPYYLTYYYFVNKEIFIEMTTDFQIYLQNINECEKSIRPFLDGHYQIKDKKMLFDKNFKYKKHCILTLILMIILIASFCYYIYNKRAHKKSFSIEIRK</sequence>
<dbReference type="AlphaFoldDB" id="A0A4Q9LK58"/>
<feature type="transmembrane region" description="Helical" evidence="1">
    <location>
        <begin position="543"/>
        <end position="561"/>
    </location>
</feature>
<dbReference type="EMBL" id="PIXR01000165">
    <property type="protein sequence ID" value="TBU08564.1"/>
    <property type="molecule type" value="Genomic_DNA"/>
</dbReference>
<keyword evidence="1" id="KW-0472">Membrane</keyword>
<dbReference type="VEuPathDB" id="MicrosporidiaDB:CWI36_0057p0060"/>
<name>A0A4Q9LK58_9MICR</name>
<protein>
    <submittedName>
        <fullName evidence="2">Uncharacterized protein</fullName>
    </submittedName>
</protein>
<evidence type="ECO:0000313" key="3">
    <source>
        <dbReference type="Proteomes" id="UP000293045"/>
    </source>
</evidence>
<organism evidence="2 3">
    <name type="scientific">Hamiltosporidium magnivora</name>
    <dbReference type="NCBI Taxonomy" id="148818"/>
    <lineage>
        <taxon>Eukaryota</taxon>
        <taxon>Fungi</taxon>
        <taxon>Fungi incertae sedis</taxon>
        <taxon>Microsporidia</taxon>
        <taxon>Dubosqiidae</taxon>
        <taxon>Hamiltosporidium</taxon>
    </lineage>
</organism>
<evidence type="ECO:0000256" key="1">
    <source>
        <dbReference type="SAM" id="Phobius"/>
    </source>
</evidence>